<organism evidence="5">
    <name type="scientific">Schistosoma curassoni</name>
    <dbReference type="NCBI Taxonomy" id="6186"/>
    <lineage>
        <taxon>Eukaryota</taxon>
        <taxon>Metazoa</taxon>
        <taxon>Spiralia</taxon>
        <taxon>Lophotrochozoa</taxon>
        <taxon>Platyhelminthes</taxon>
        <taxon>Trematoda</taxon>
        <taxon>Digenea</taxon>
        <taxon>Strigeidida</taxon>
        <taxon>Schistosomatoidea</taxon>
        <taxon>Schistosomatidae</taxon>
        <taxon>Schistosoma</taxon>
    </lineage>
</organism>
<dbReference type="PRINTS" id="PR00838">
    <property type="entry name" value="V5ALLERGEN"/>
</dbReference>
<dbReference type="InterPro" id="IPR035940">
    <property type="entry name" value="CAP_sf"/>
</dbReference>
<dbReference type="SUPFAM" id="SSF55797">
    <property type="entry name" value="PR-1-like"/>
    <property type="match status" value="1"/>
</dbReference>
<dbReference type="SMART" id="SM00198">
    <property type="entry name" value="SCP"/>
    <property type="match status" value="1"/>
</dbReference>
<feature type="domain" description="SCP" evidence="2">
    <location>
        <begin position="30"/>
        <end position="173"/>
    </location>
</feature>
<dbReference type="AlphaFoldDB" id="A0A183K931"/>
<gene>
    <name evidence="3" type="ORF">SCUD_LOCUS11512</name>
</gene>
<protein>
    <submittedName>
        <fullName evidence="5">SCP domain-containing protein</fullName>
    </submittedName>
</protein>
<evidence type="ECO:0000256" key="1">
    <source>
        <dbReference type="SAM" id="SignalP"/>
    </source>
</evidence>
<sequence>MRNSHQLYSFPVVIFSLLIFTVTGAKQNLSQKLETVHRLHTYYRNSLLLCKVPSQPPAYDMEVLRWNKKLARNAQQVANKCDLNFDLVNDKLLEQFESVGQNVAETDTIKNAMENWFRESHNYNYEVDKCNGSCSNYRQMVWAQTKHIGCGLNKCKTKLMIVCNYSPSSHSRRPRRRRCCCRRRRSSSSSIKLRTIEEKLLCKHCL</sequence>
<dbReference type="PANTHER" id="PTHR10334">
    <property type="entry name" value="CYSTEINE-RICH SECRETORY PROTEIN-RELATED"/>
    <property type="match status" value="1"/>
</dbReference>
<keyword evidence="1" id="KW-0732">Signal</keyword>
<name>A0A183K931_9TREM</name>
<reference evidence="5" key="1">
    <citation type="submission" date="2016-06" db="UniProtKB">
        <authorList>
            <consortium name="WormBaseParasite"/>
        </authorList>
    </citation>
    <scope>IDENTIFICATION</scope>
</reference>
<dbReference type="STRING" id="6186.A0A183K931"/>
<evidence type="ECO:0000313" key="5">
    <source>
        <dbReference type="WBParaSite" id="SCUD_0001151201-mRNA-1"/>
    </source>
</evidence>
<accession>A0A183K931</accession>
<dbReference type="EMBL" id="UZAK01034466">
    <property type="protein sequence ID" value="VDP44919.1"/>
    <property type="molecule type" value="Genomic_DNA"/>
</dbReference>
<dbReference type="PRINTS" id="PR00837">
    <property type="entry name" value="V5TPXLIKE"/>
</dbReference>
<dbReference type="InterPro" id="IPR001283">
    <property type="entry name" value="CRISP-related"/>
</dbReference>
<keyword evidence="4" id="KW-1185">Reference proteome</keyword>
<dbReference type="Proteomes" id="UP000279833">
    <property type="component" value="Unassembled WGS sequence"/>
</dbReference>
<evidence type="ECO:0000259" key="2">
    <source>
        <dbReference type="SMART" id="SM00198"/>
    </source>
</evidence>
<feature type="signal peptide" evidence="1">
    <location>
        <begin position="1"/>
        <end position="25"/>
    </location>
</feature>
<evidence type="ECO:0000313" key="3">
    <source>
        <dbReference type="EMBL" id="VDP44919.1"/>
    </source>
</evidence>
<reference evidence="3 4" key="2">
    <citation type="submission" date="2018-11" db="EMBL/GenBank/DDBJ databases">
        <authorList>
            <consortium name="Pathogen Informatics"/>
        </authorList>
    </citation>
    <scope>NUCLEOTIDE SEQUENCE [LARGE SCALE GENOMIC DNA]</scope>
    <source>
        <strain evidence="3">Dakar</strain>
        <strain evidence="4">Dakar, Senegal</strain>
    </source>
</reference>
<proteinExistence type="predicted"/>
<dbReference type="WBParaSite" id="SCUD_0001151201-mRNA-1">
    <property type="protein sequence ID" value="SCUD_0001151201-mRNA-1"/>
    <property type="gene ID" value="SCUD_0001151201"/>
</dbReference>
<dbReference type="Pfam" id="PF00188">
    <property type="entry name" value="CAP"/>
    <property type="match status" value="1"/>
</dbReference>
<evidence type="ECO:0000313" key="4">
    <source>
        <dbReference type="Proteomes" id="UP000279833"/>
    </source>
</evidence>
<dbReference type="InterPro" id="IPR002413">
    <property type="entry name" value="V5_allergen-like"/>
</dbReference>
<feature type="chain" id="PRO_5043140776" evidence="1">
    <location>
        <begin position="26"/>
        <end position="206"/>
    </location>
</feature>
<dbReference type="Gene3D" id="3.40.33.10">
    <property type="entry name" value="CAP"/>
    <property type="match status" value="1"/>
</dbReference>
<dbReference type="InterPro" id="IPR014044">
    <property type="entry name" value="CAP_dom"/>
</dbReference>
<dbReference type="CDD" id="cd05380">
    <property type="entry name" value="CAP_euk"/>
    <property type="match status" value="1"/>
</dbReference>